<gene>
    <name evidence="2" type="ORF">AB0D95_23595</name>
</gene>
<accession>A0ABV3EVF6</accession>
<protein>
    <submittedName>
        <fullName evidence="2">Uncharacterized protein</fullName>
    </submittedName>
</protein>
<reference evidence="2 3" key="1">
    <citation type="submission" date="2024-06" db="EMBL/GenBank/DDBJ databases">
        <title>The Natural Products Discovery Center: Release of the First 8490 Sequenced Strains for Exploring Actinobacteria Biosynthetic Diversity.</title>
        <authorList>
            <person name="Kalkreuter E."/>
            <person name="Kautsar S.A."/>
            <person name="Yang D."/>
            <person name="Bader C.D."/>
            <person name="Teijaro C.N."/>
            <person name="Fluegel L."/>
            <person name="Davis C.M."/>
            <person name="Simpson J.R."/>
            <person name="Lauterbach L."/>
            <person name="Steele A.D."/>
            <person name="Gui C."/>
            <person name="Meng S."/>
            <person name="Li G."/>
            <person name="Viehrig K."/>
            <person name="Ye F."/>
            <person name="Su P."/>
            <person name="Kiefer A.F."/>
            <person name="Nichols A."/>
            <person name="Cepeda A.J."/>
            <person name="Yan W."/>
            <person name="Fan B."/>
            <person name="Jiang Y."/>
            <person name="Adhikari A."/>
            <person name="Zheng C.-J."/>
            <person name="Schuster L."/>
            <person name="Cowan T.M."/>
            <person name="Smanski M.J."/>
            <person name="Chevrette M.G."/>
            <person name="De Carvalho L.P.S."/>
            <person name="Shen B."/>
        </authorList>
    </citation>
    <scope>NUCLEOTIDE SEQUENCE [LARGE SCALE GENOMIC DNA]</scope>
    <source>
        <strain evidence="2 3">NPDC048117</strain>
    </source>
</reference>
<sequence>MRIPGFTAESALHRTGGAYPSPEAPYRAGPDRIVPQGLCEIELRPVCRMQCRRSPDPQRCVANCLQALCSDGEGF</sequence>
<evidence type="ECO:0000313" key="2">
    <source>
        <dbReference type="EMBL" id="MEU9580208.1"/>
    </source>
</evidence>
<evidence type="ECO:0000313" key="3">
    <source>
        <dbReference type="Proteomes" id="UP001551584"/>
    </source>
</evidence>
<dbReference type="EMBL" id="JBEZNA010000068">
    <property type="protein sequence ID" value="MEU9580208.1"/>
    <property type="molecule type" value="Genomic_DNA"/>
</dbReference>
<evidence type="ECO:0000256" key="1">
    <source>
        <dbReference type="SAM" id="MobiDB-lite"/>
    </source>
</evidence>
<keyword evidence="3" id="KW-1185">Reference proteome</keyword>
<name>A0ABV3EVF6_9ACTN</name>
<dbReference type="RefSeq" id="WP_166028573.1">
    <property type="nucleotide sequence ID" value="NZ_JBEZNA010000068.1"/>
</dbReference>
<comment type="caution">
    <text evidence="2">The sequence shown here is derived from an EMBL/GenBank/DDBJ whole genome shotgun (WGS) entry which is preliminary data.</text>
</comment>
<organism evidence="2 3">
    <name type="scientific">Streptomyces chilikensis</name>
    <dbReference type="NCBI Taxonomy" id="1194079"/>
    <lineage>
        <taxon>Bacteria</taxon>
        <taxon>Bacillati</taxon>
        <taxon>Actinomycetota</taxon>
        <taxon>Actinomycetes</taxon>
        <taxon>Kitasatosporales</taxon>
        <taxon>Streptomycetaceae</taxon>
        <taxon>Streptomyces</taxon>
    </lineage>
</organism>
<feature type="region of interest" description="Disordered" evidence="1">
    <location>
        <begin position="1"/>
        <end position="29"/>
    </location>
</feature>
<proteinExistence type="predicted"/>
<dbReference type="Proteomes" id="UP001551584">
    <property type="component" value="Unassembled WGS sequence"/>
</dbReference>